<dbReference type="InterPro" id="IPR036034">
    <property type="entry name" value="PDZ_sf"/>
</dbReference>
<organism evidence="2 3">
    <name type="scientific">Geoalkalibacter halelectricus</name>
    <dbReference type="NCBI Taxonomy" id="2847045"/>
    <lineage>
        <taxon>Bacteria</taxon>
        <taxon>Pseudomonadati</taxon>
        <taxon>Thermodesulfobacteriota</taxon>
        <taxon>Desulfuromonadia</taxon>
        <taxon>Desulfuromonadales</taxon>
        <taxon>Geoalkalibacteraceae</taxon>
        <taxon>Geoalkalibacter</taxon>
    </lineage>
</organism>
<dbReference type="PANTHER" id="PTHR32060">
    <property type="entry name" value="TAIL-SPECIFIC PROTEASE"/>
    <property type="match status" value="1"/>
</dbReference>
<accession>A0ABY5ZS73</accession>
<protein>
    <submittedName>
        <fullName evidence="2">PDZ domain-containing protein</fullName>
    </submittedName>
</protein>
<dbReference type="Proteomes" id="UP001060414">
    <property type="component" value="Chromosome"/>
</dbReference>
<dbReference type="PROSITE" id="PS50106">
    <property type="entry name" value="PDZ"/>
    <property type="match status" value="1"/>
</dbReference>
<dbReference type="CDD" id="cd06782">
    <property type="entry name" value="cpPDZ_CPP-like"/>
    <property type="match status" value="1"/>
</dbReference>
<dbReference type="InterPro" id="IPR041489">
    <property type="entry name" value="PDZ_6"/>
</dbReference>
<evidence type="ECO:0000313" key="2">
    <source>
        <dbReference type="EMBL" id="UWZ81374.1"/>
    </source>
</evidence>
<dbReference type="SMART" id="SM00228">
    <property type="entry name" value="PDZ"/>
    <property type="match status" value="1"/>
</dbReference>
<dbReference type="EMBL" id="CP092109">
    <property type="protein sequence ID" value="UWZ81374.1"/>
    <property type="molecule type" value="Genomic_DNA"/>
</dbReference>
<keyword evidence="3" id="KW-1185">Reference proteome</keyword>
<name>A0ABY5ZS73_9BACT</name>
<proteinExistence type="predicted"/>
<reference evidence="2" key="1">
    <citation type="journal article" date="2022" name="Environ. Microbiol.">
        <title>Geoalkalibacter halelectricus SAP #1 sp. nov. possessing extracellular electron transfer and mineral#reducing capabilities from a haloalkaline environment.</title>
        <authorList>
            <person name="Yadav S."/>
            <person name="Singh R."/>
            <person name="Sundharam S.S."/>
            <person name="Chaudhary S."/>
            <person name="Krishnamurthi S."/>
            <person name="Patil S.A."/>
        </authorList>
    </citation>
    <scope>NUCLEOTIDE SEQUENCE</scope>
    <source>
        <strain evidence="2">SAP-1</strain>
    </source>
</reference>
<dbReference type="PANTHER" id="PTHR32060:SF22">
    <property type="entry name" value="CARBOXYL-TERMINAL-PROCESSING PEPTIDASE 3, CHLOROPLASTIC"/>
    <property type="match status" value="1"/>
</dbReference>
<sequence>MKSTKLWPAWILVWVLMAAPLSLGFAAEQRPMGSVGLQVVPTSKGELVVLAVVENSPAQAAGVLPGDLIIAVDGFPLRDSDFAEVVSQYLWGPVGSHSAITLLRPGREGIKQVRIERIRLQNVDVRSPPGVEMLAPAKQ</sequence>
<feature type="domain" description="PDZ" evidence="1">
    <location>
        <begin position="24"/>
        <end position="86"/>
    </location>
</feature>
<dbReference type="RefSeq" id="WP_260749749.1">
    <property type="nucleotide sequence ID" value="NZ_CP092109.1"/>
</dbReference>
<evidence type="ECO:0000259" key="1">
    <source>
        <dbReference type="PROSITE" id="PS50106"/>
    </source>
</evidence>
<dbReference type="InterPro" id="IPR001478">
    <property type="entry name" value="PDZ"/>
</dbReference>
<dbReference type="Gene3D" id="2.30.42.10">
    <property type="match status" value="1"/>
</dbReference>
<evidence type="ECO:0000313" key="3">
    <source>
        <dbReference type="Proteomes" id="UP001060414"/>
    </source>
</evidence>
<dbReference type="Pfam" id="PF17820">
    <property type="entry name" value="PDZ_6"/>
    <property type="match status" value="1"/>
</dbReference>
<gene>
    <name evidence="2" type="ORF">L9S41_08265</name>
</gene>
<dbReference type="SUPFAM" id="SSF50156">
    <property type="entry name" value="PDZ domain-like"/>
    <property type="match status" value="1"/>
</dbReference>